<dbReference type="PANTHER" id="PTHR43711">
    <property type="entry name" value="TWO-COMPONENT HISTIDINE KINASE"/>
    <property type="match status" value="1"/>
</dbReference>
<dbReference type="SUPFAM" id="SSF48452">
    <property type="entry name" value="TPR-like"/>
    <property type="match status" value="1"/>
</dbReference>
<evidence type="ECO:0000313" key="12">
    <source>
        <dbReference type="Proteomes" id="UP001169764"/>
    </source>
</evidence>
<dbReference type="PROSITE" id="PS50109">
    <property type="entry name" value="HIS_KIN"/>
    <property type="match status" value="1"/>
</dbReference>
<evidence type="ECO:0000256" key="5">
    <source>
        <dbReference type="ARBA" id="ARBA00022777"/>
    </source>
</evidence>
<evidence type="ECO:0000256" key="2">
    <source>
        <dbReference type="ARBA" id="ARBA00012438"/>
    </source>
</evidence>
<keyword evidence="4" id="KW-0808">Transferase</keyword>
<protein>
    <recommendedName>
        <fullName evidence="2">histidine kinase</fullName>
        <ecNumber evidence="2">2.7.13.3</ecNumber>
    </recommendedName>
</protein>
<keyword evidence="11" id="KW-0067">ATP-binding</keyword>
<evidence type="ECO:0000256" key="7">
    <source>
        <dbReference type="PROSITE-ProRule" id="PRU00339"/>
    </source>
</evidence>
<sequence length="809" mass="86224">MQLRRAAIATLLVSSISAPALAADFDTTIAASKAAMMANPAEAFARAEAADRMAARLPPGRPRAIAEATAEWLEGEAAGRLDRPADALPRLETALRKARTAGAGDKLVADILLSRGWSEGTLGRVQPALRDFQNAYSLYRRAGEQRGQAKALQNIGGIYHDAGDDEHSLAYYSQVAELAGDDPAIGLAARNNLGETLKALGRYHAAQDEYRQALVAARRLGSNLLEVRILTNLASAQVHDGEIAAGEASARRALALARGEAAGERPFAIGVLALAAERRGDLADAARLLDMTFAGRDLEQTPLSFRDFHESASRVYARLGQDRLAYRHLSAFKRLDDGARALAASTNAALMGARFDFANQRSRISDLKAGQARRDRQLAESRARYQTILFTGALGAGGVVLLVMLVSLLSLRRSRNEVRLANTQLSDSNESLAKALRAKSEFLATTSHEIRTPLNGILGMTQVMLADPRVGPDFRERIEIVHGAGETMRALVDDILDIAKIENGNLEITLAPFDPAELIRAAVRFWRGPAEDKGLAYAAELAPLPPLILGDETRLRQVLSNLLSNAVKFTPAGAVSLRAEAVDGRLVILVTDSGIGISESEQEAIFERFYQVDGGTTRQFGGTGLGLAICRHLTVAMGGGITVESALGGGSIFRIDLPLQVVAPPADLPVASFIGDTLLIVEPNLLAQRIVAKALRETAGDILFADTGSAAGALIRGGGISRVLVQADHFLQADDSMAELRRIAESARAAGLFLMLLHTPIDSVMDDALRALGADRLVAKPVAMKDVIAGLGLAPPERPRSLVPALMEN</sequence>
<dbReference type="InterPro" id="IPR036890">
    <property type="entry name" value="HATPase_C_sf"/>
</dbReference>
<reference evidence="11" key="1">
    <citation type="submission" date="2023-07" db="EMBL/GenBank/DDBJ databases">
        <authorList>
            <person name="Kim M."/>
        </authorList>
    </citation>
    <scope>NUCLEOTIDE SEQUENCE</scope>
    <source>
        <strain evidence="11">BIUV-7</strain>
    </source>
</reference>
<keyword evidence="5" id="KW-0418">Kinase</keyword>
<evidence type="ECO:0000256" key="3">
    <source>
        <dbReference type="ARBA" id="ARBA00022553"/>
    </source>
</evidence>
<evidence type="ECO:0000259" key="10">
    <source>
        <dbReference type="PROSITE" id="PS50109"/>
    </source>
</evidence>
<dbReference type="SMART" id="SM00388">
    <property type="entry name" value="HisKA"/>
    <property type="match status" value="1"/>
</dbReference>
<dbReference type="InterPro" id="IPR011990">
    <property type="entry name" value="TPR-like_helical_dom_sf"/>
</dbReference>
<dbReference type="Gene3D" id="1.10.287.130">
    <property type="match status" value="1"/>
</dbReference>
<dbReference type="InterPro" id="IPR005467">
    <property type="entry name" value="His_kinase_dom"/>
</dbReference>
<evidence type="ECO:0000256" key="9">
    <source>
        <dbReference type="SAM" id="SignalP"/>
    </source>
</evidence>
<evidence type="ECO:0000256" key="8">
    <source>
        <dbReference type="SAM" id="Phobius"/>
    </source>
</evidence>
<proteinExistence type="predicted"/>
<dbReference type="EMBL" id="JAUOTP010000004">
    <property type="protein sequence ID" value="MDO6414896.1"/>
    <property type="molecule type" value="Genomic_DNA"/>
</dbReference>
<keyword evidence="8" id="KW-0472">Membrane</keyword>
<keyword evidence="6" id="KW-0902">Two-component regulatory system</keyword>
<dbReference type="PRINTS" id="PR00344">
    <property type="entry name" value="BCTRLSENSOR"/>
</dbReference>
<dbReference type="RefSeq" id="WP_303542474.1">
    <property type="nucleotide sequence ID" value="NZ_JAUOTP010000004.1"/>
</dbReference>
<dbReference type="CDD" id="cd00082">
    <property type="entry name" value="HisKA"/>
    <property type="match status" value="1"/>
</dbReference>
<dbReference type="SUPFAM" id="SSF47384">
    <property type="entry name" value="Homodimeric domain of signal transducing histidine kinase"/>
    <property type="match status" value="1"/>
</dbReference>
<evidence type="ECO:0000256" key="6">
    <source>
        <dbReference type="ARBA" id="ARBA00023012"/>
    </source>
</evidence>
<dbReference type="SMART" id="SM00387">
    <property type="entry name" value="HATPase_c"/>
    <property type="match status" value="1"/>
</dbReference>
<evidence type="ECO:0000256" key="4">
    <source>
        <dbReference type="ARBA" id="ARBA00022679"/>
    </source>
</evidence>
<feature type="signal peptide" evidence="9">
    <location>
        <begin position="1"/>
        <end position="22"/>
    </location>
</feature>
<dbReference type="GO" id="GO:0005524">
    <property type="term" value="F:ATP binding"/>
    <property type="evidence" value="ECO:0007669"/>
    <property type="project" value="UniProtKB-KW"/>
</dbReference>
<dbReference type="SUPFAM" id="SSF55874">
    <property type="entry name" value="ATPase domain of HSP90 chaperone/DNA topoisomerase II/histidine kinase"/>
    <property type="match status" value="1"/>
</dbReference>
<dbReference type="InterPro" id="IPR003594">
    <property type="entry name" value="HATPase_dom"/>
</dbReference>
<dbReference type="EC" id="2.7.13.3" evidence="2"/>
<comment type="caution">
    <text evidence="11">The sequence shown here is derived from an EMBL/GenBank/DDBJ whole genome shotgun (WGS) entry which is preliminary data.</text>
</comment>
<keyword evidence="8" id="KW-0812">Transmembrane</keyword>
<keyword evidence="7" id="KW-0802">TPR repeat</keyword>
<dbReference type="Pfam" id="PF00512">
    <property type="entry name" value="HisKA"/>
    <property type="match status" value="1"/>
</dbReference>
<dbReference type="CDD" id="cd16922">
    <property type="entry name" value="HATPase_EvgS-ArcB-TorS-like"/>
    <property type="match status" value="1"/>
</dbReference>
<gene>
    <name evidence="11" type="ORF">Q4F19_10935</name>
</gene>
<dbReference type="InterPro" id="IPR050736">
    <property type="entry name" value="Sensor_HK_Regulatory"/>
</dbReference>
<dbReference type="SMART" id="SM00028">
    <property type="entry name" value="TPR"/>
    <property type="match status" value="4"/>
</dbReference>
<dbReference type="InterPro" id="IPR036097">
    <property type="entry name" value="HisK_dim/P_sf"/>
</dbReference>
<organism evidence="11 12">
    <name type="scientific">Sphingomonas natans</name>
    <dbReference type="NCBI Taxonomy" id="3063330"/>
    <lineage>
        <taxon>Bacteria</taxon>
        <taxon>Pseudomonadati</taxon>
        <taxon>Pseudomonadota</taxon>
        <taxon>Alphaproteobacteria</taxon>
        <taxon>Sphingomonadales</taxon>
        <taxon>Sphingomonadaceae</taxon>
        <taxon>Sphingomonas</taxon>
    </lineage>
</organism>
<comment type="catalytic activity">
    <reaction evidence="1">
        <text>ATP + protein L-histidine = ADP + protein N-phospho-L-histidine.</text>
        <dbReference type="EC" id="2.7.13.3"/>
    </reaction>
</comment>
<dbReference type="Proteomes" id="UP001169764">
    <property type="component" value="Unassembled WGS sequence"/>
</dbReference>
<dbReference type="InterPro" id="IPR011006">
    <property type="entry name" value="CheY-like_superfamily"/>
</dbReference>
<dbReference type="InterPro" id="IPR003661">
    <property type="entry name" value="HisK_dim/P_dom"/>
</dbReference>
<keyword evidence="12" id="KW-1185">Reference proteome</keyword>
<evidence type="ECO:0000256" key="1">
    <source>
        <dbReference type="ARBA" id="ARBA00000085"/>
    </source>
</evidence>
<dbReference type="SUPFAM" id="SSF52172">
    <property type="entry name" value="CheY-like"/>
    <property type="match status" value="1"/>
</dbReference>
<feature type="chain" id="PRO_5047257067" description="histidine kinase" evidence="9">
    <location>
        <begin position="23"/>
        <end position="809"/>
    </location>
</feature>
<name>A0ABT8Y988_9SPHN</name>
<dbReference type="Gene3D" id="3.30.565.10">
    <property type="entry name" value="Histidine kinase-like ATPase, C-terminal domain"/>
    <property type="match status" value="1"/>
</dbReference>
<dbReference type="InterPro" id="IPR019734">
    <property type="entry name" value="TPR_rpt"/>
</dbReference>
<feature type="repeat" description="TPR" evidence="7">
    <location>
        <begin position="149"/>
        <end position="182"/>
    </location>
</feature>
<keyword evidence="11" id="KW-0547">Nucleotide-binding</keyword>
<feature type="domain" description="Histidine kinase" evidence="10">
    <location>
        <begin position="445"/>
        <end position="661"/>
    </location>
</feature>
<evidence type="ECO:0000313" key="11">
    <source>
        <dbReference type="EMBL" id="MDO6414896.1"/>
    </source>
</evidence>
<dbReference type="Gene3D" id="1.25.40.10">
    <property type="entry name" value="Tetratricopeptide repeat domain"/>
    <property type="match status" value="1"/>
</dbReference>
<accession>A0ABT8Y988</accession>
<keyword evidence="3" id="KW-0597">Phosphoprotein</keyword>
<dbReference type="Pfam" id="PF02518">
    <property type="entry name" value="HATPase_c"/>
    <property type="match status" value="1"/>
</dbReference>
<dbReference type="PANTHER" id="PTHR43711:SF1">
    <property type="entry name" value="HISTIDINE KINASE 1"/>
    <property type="match status" value="1"/>
</dbReference>
<keyword evidence="9" id="KW-0732">Signal</keyword>
<feature type="transmembrane region" description="Helical" evidence="8">
    <location>
        <begin position="388"/>
        <end position="411"/>
    </location>
</feature>
<dbReference type="Pfam" id="PF13181">
    <property type="entry name" value="TPR_8"/>
    <property type="match status" value="2"/>
</dbReference>
<dbReference type="PROSITE" id="PS50005">
    <property type="entry name" value="TPR"/>
    <property type="match status" value="1"/>
</dbReference>
<keyword evidence="8" id="KW-1133">Transmembrane helix</keyword>
<dbReference type="InterPro" id="IPR004358">
    <property type="entry name" value="Sig_transdc_His_kin-like_C"/>
</dbReference>